<comment type="caution">
    <text evidence="1">The sequence shown here is derived from an EMBL/GenBank/DDBJ whole genome shotgun (WGS) entry which is preliminary data.</text>
</comment>
<feature type="non-terminal residue" evidence="1">
    <location>
        <position position="1"/>
    </location>
</feature>
<evidence type="ECO:0000313" key="1">
    <source>
        <dbReference type="EMBL" id="CAF5215200.1"/>
    </source>
</evidence>
<organism evidence="1 2">
    <name type="scientific">Rotaria magnacalcarata</name>
    <dbReference type="NCBI Taxonomy" id="392030"/>
    <lineage>
        <taxon>Eukaryota</taxon>
        <taxon>Metazoa</taxon>
        <taxon>Spiralia</taxon>
        <taxon>Gnathifera</taxon>
        <taxon>Rotifera</taxon>
        <taxon>Eurotatoria</taxon>
        <taxon>Bdelloidea</taxon>
        <taxon>Philodinida</taxon>
        <taxon>Philodinidae</taxon>
        <taxon>Rotaria</taxon>
    </lineage>
</organism>
<name>A0A8S3J8R7_9BILA</name>
<proteinExistence type="predicted"/>
<dbReference type="Proteomes" id="UP000676336">
    <property type="component" value="Unassembled WGS sequence"/>
</dbReference>
<reference evidence="1" key="1">
    <citation type="submission" date="2021-02" db="EMBL/GenBank/DDBJ databases">
        <authorList>
            <person name="Nowell W R."/>
        </authorList>
    </citation>
    <scope>NUCLEOTIDE SEQUENCE</scope>
</reference>
<evidence type="ECO:0000313" key="2">
    <source>
        <dbReference type="Proteomes" id="UP000676336"/>
    </source>
</evidence>
<sequence>MVCANIDYLRELLNIYHNSQLNLTRVLTIKLLGYLIPRIPDTVDDQSKQLIKDFLADVLNSIGENKISQELLAELIYMYRTIMSLDSSWQIIATKLVLDSVKLYLNLESIELNESERMNKLLAALCILGEYIEPLRLGSVVTVNADKKLNDESSLALIVEIDSNFGETEKYYLIQYFQTHQTETVSTDKLKSEVNVSPPNLSNLEESFLDVLGYFIQIDTSTSQSLILLELKRRSISVLYYILND</sequence>
<dbReference type="AlphaFoldDB" id="A0A8S3J8R7"/>
<dbReference type="EMBL" id="CAJOBI010342693">
    <property type="protein sequence ID" value="CAF5215200.1"/>
    <property type="molecule type" value="Genomic_DNA"/>
</dbReference>
<gene>
    <name evidence="1" type="ORF">SMN809_LOCUS79500</name>
</gene>
<feature type="non-terminal residue" evidence="1">
    <location>
        <position position="245"/>
    </location>
</feature>
<accession>A0A8S3J8R7</accession>
<protein>
    <submittedName>
        <fullName evidence="1">Uncharacterized protein</fullName>
    </submittedName>
</protein>